<name>A0A1Y2BAX6_9TREE</name>
<dbReference type="OrthoDB" id="3363836at2759"/>
<dbReference type="AlphaFoldDB" id="A0A1Y2BAX6"/>
<dbReference type="InParanoid" id="A0A1Y2BAX6"/>
<keyword evidence="2" id="KW-1133">Transmembrane helix</keyword>
<feature type="region of interest" description="Disordered" evidence="1">
    <location>
        <begin position="412"/>
        <end position="440"/>
    </location>
</feature>
<proteinExistence type="predicted"/>
<feature type="transmembrane region" description="Helical" evidence="2">
    <location>
        <begin position="180"/>
        <end position="203"/>
    </location>
</feature>
<feature type="compositionally biased region" description="Basic and acidic residues" evidence="1">
    <location>
        <begin position="569"/>
        <end position="578"/>
    </location>
</feature>
<evidence type="ECO:0000313" key="4">
    <source>
        <dbReference type="Proteomes" id="UP000193986"/>
    </source>
</evidence>
<keyword evidence="4" id="KW-1185">Reference proteome</keyword>
<evidence type="ECO:0000256" key="2">
    <source>
        <dbReference type="SAM" id="Phobius"/>
    </source>
</evidence>
<feature type="region of interest" description="Disordered" evidence="1">
    <location>
        <begin position="567"/>
        <end position="650"/>
    </location>
</feature>
<keyword evidence="2" id="KW-0812">Transmembrane</keyword>
<keyword evidence="2" id="KW-0472">Membrane</keyword>
<comment type="caution">
    <text evidence="3">The sequence shown here is derived from an EMBL/GenBank/DDBJ whole genome shotgun (WGS) entry which is preliminary data.</text>
</comment>
<dbReference type="Proteomes" id="UP000193986">
    <property type="component" value="Unassembled WGS sequence"/>
</dbReference>
<evidence type="ECO:0000256" key="1">
    <source>
        <dbReference type="SAM" id="MobiDB-lite"/>
    </source>
</evidence>
<gene>
    <name evidence="3" type="ORF">BCR39DRAFT_465186</name>
</gene>
<organism evidence="3 4">
    <name type="scientific">Naematelia encephala</name>
    <dbReference type="NCBI Taxonomy" id="71784"/>
    <lineage>
        <taxon>Eukaryota</taxon>
        <taxon>Fungi</taxon>
        <taxon>Dikarya</taxon>
        <taxon>Basidiomycota</taxon>
        <taxon>Agaricomycotina</taxon>
        <taxon>Tremellomycetes</taxon>
        <taxon>Tremellales</taxon>
        <taxon>Naemateliaceae</taxon>
        <taxon>Naematelia</taxon>
    </lineage>
</organism>
<dbReference type="STRING" id="71784.A0A1Y2BAX6"/>
<feature type="region of interest" description="Disordered" evidence="1">
    <location>
        <begin position="224"/>
        <end position="256"/>
    </location>
</feature>
<sequence>MSPNQIGRIGLAGAPAHKRNEIVKPCNLAAGDLYVAPTASETVDATQPYTFKWNTACTMDSSIDIYLYEPASDNGVIKGWTDVQFSSGQMTLDLLPKWWNSTTTATLYLSIVNTGSSMWDTSGPSGPVFTVSYPASAMFSTTTKDGQAITSTAAAAATQSTDAVFQNVSSTGHKGLAKGAIAAAVIVPLLVLCVVAGVAVRFWRAREAEKRRRWSQALSTHSNLEWEKGAQPGEKPHSILGRPSTQLGRPSTHHSARPASFATASVYGENNMAGAGAGGAFRPTHTNLRSVSSENVASRSSFVLPDGQVRQSRISFAEAARPDRRSRLSLGGDLRPDVPTKPAIFSLKGASRSATELNTPSKKHAAYATGSAIADDDEDINISPSQLQGPNAFAEAEAKRIGAARRTGRRSILSFGGGDKRRESTASALSADDFKSAASARGSVDELRDLEAVMLMRRSVMSQHSANKAAAGDSPALEAVEADQIESLEPNVTLPTSAPMPSMPTPIAGSSTVAYGPDQMLAVYAARAKSGNPAALSPTMTGPAAAAIPVPKPTATRQNSAMRVLTNLGKKDKEDKEIPSAPAPGDMKSYVHLNKGTASSAAVEALPLPGGRNGSGSGSSLTPDAPARAVSMASEGSRYSEVEEGQGNAK</sequence>
<dbReference type="EMBL" id="MCFC01000012">
    <property type="protein sequence ID" value="ORY31992.1"/>
    <property type="molecule type" value="Genomic_DNA"/>
</dbReference>
<evidence type="ECO:0000313" key="3">
    <source>
        <dbReference type="EMBL" id="ORY31992.1"/>
    </source>
</evidence>
<accession>A0A1Y2BAX6</accession>
<reference evidence="3 4" key="1">
    <citation type="submission" date="2016-07" db="EMBL/GenBank/DDBJ databases">
        <title>Pervasive Adenine N6-methylation of Active Genes in Fungi.</title>
        <authorList>
            <consortium name="DOE Joint Genome Institute"/>
            <person name="Mondo S.J."/>
            <person name="Dannebaum R.O."/>
            <person name="Kuo R.C."/>
            <person name="Labutti K."/>
            <person name="Haridas S."/>
            <person name="Kuo A."/>
            <person name="Salamov A."/>
            <person name="Ahrendt S.R."/>
            <person name="Lipzen A."/>
            <person name="Sullivan W."/>
            <person name="Andreopoulos W.B."/>
            <person name="Clum A."/>
            <person name="Lindquist E."/>
            <person name="Daum C."/>
            <person name="Ramamoorthy G.K."/>
            <person name="Gryganskyi A."/>
            <person name="Culley D."/>
            <person name="Magnuson J.K."/>
            <person name="James T.Y."/>
            <person name="O'Malley M.A."/>
            <person name="Stajich J.E."/>
            <person name="Spatafora J.W."/>
            <person name="Visel A."/>
            <person name="Grigoriev I.V."/>
        </authorList>
    </citation>
    <scope>NUCLEOTIDE SEQUENCE [LARGE SCALE GENOMIC DNA]</scope>
    <source>
        <strain evidence="3 4">68-887.2</strain>
    </source>
</reference>
<protein>
    <submittedName>
        <fullName evidence="3">Uncharacterized protein</fullName>
    </submittedName>
</protein>